<reference evidence="4 5" key="1">
    <citation type="submission" date="2019-02" db="EMBL/GenBank/DDBJ databases">
        <title>Genomic Encyclopedia of Type Strains, Phase IV (KMG-IV): sequencing the most valuable type-strain genomes for metagenomic binning, comparative biology and taxonomic classification.</title>
        <authorList>
            <person name="Goeker M."/>
        </authorList>
    </citation>
    <scope>NUCLEOTIDE SEQUENCE [LARGE SCALE GENOMIC DNA]</scope>
    <source>
        <strain evidence="4 5">DSM 18116</strain>
    </source>
</reference>
<name>A0A4Q7MVD9_9BACT</name>
<keyword evidence="1" id="KW-0812">Transmembrane</keyword>
<feature type="transmembrane region" description="Helical" evidence="1">
    <location>
        <begin position="88"/>
        <end position="107"/>
    </location>
</feature>
<protein>
    <submittedName>
        <fullName evidence="4">FecR family protein</fullName>
    </submittedName>
</protein>
<dbReference type="Pfam" id="PF16344">
    <property type="entry name" value="FecR_C"/>
    <property type="match status" value="1"/>
</dbReference>
<dbReference type="PANTHER" id="PTHR30273">
    <property type="entry name" value="PERIPLASMIC SIGNAL SENSOR AND SIGMA FACTOR ACTIVATOR FECR-RELATED"/>
    <property type="match status" value="1"/>
</dbReference>
<feature type="domain" description="FecR protein" evidence="2">
    <location>
        <begin position="124"/>
        <end position="213"/>
    </location>
</feature>
<keyword evidence="1" id="KW-0472">Membrane</keyword>
<evidence type="ECO:0000313" key="4">
    <source>
        <dbReference type="EMBL" id="RZS71050.1"/>
    </source>
</evidence>
<gene>
    <name evidence="4" type="ORF">EV199_2951</name>
</gene>
<dbReference type="Gene3D" id="3.55.50.30">
    <property type="match status" value="1"/>
</dbReference>
<keyword evidence="5" id="KW-1185">Reference proteome</keyword>
<dbReference type="GO" id="GO:0016989">
    <property type="term" value="F:sigma factor antagonist activity"/>
    <property type="evidence" value="ECO:0007669"/>
    <property type="project" value="TreeGrafter"/>
</dbReference>
<dbReference type="Proteomes" id="UP000293874">
    <property type="component" value="Unassembled WGS sequence"/>
</dbReference>
<dbReference type="OrthoDB" id="1523735at2"/>
<dbReference type="Gene3D" id="2.60.120.1440">
    <property type="match status" value="1"/>
</dbReference>
<dbReference type="Pfam" id="PF04773">
    <property type="entry name" value="FecR"/>
    <property type="match status" value="1"/>
</dbReference>
<evidence type="ECO:0000259" key="3">
    <source>
        <dbReference type="Pfam" id="PF16344"/>
    </source>
</evidence>
<dbReference type="EMBL" id="SGXA01000002">
    <property type="protein sequence ID" value="RZS71050.1"/>
    <property type="molecule type" value="Genomic_DNA"/>
</dbReference>
<evidence type="ECO:0000259" key="2">
    <source>
        <dbReference type="Pfam" id="PF04773"/>
    </source>
</evidence>
<keyword evidence="1" id="KW-1133">Transmembrane helix</keyword>
<evidence type="ECO:0000313" key="5">
    <source>
        <dbReference type="Proteomes" id="UP000293874"/>
    </source>
</evidence>
<organism evidence="4 5">
    <name type="scientific">Pseudobacter ginsenosidimutans</name>
    <dbReference type="NCBI Taxonomy" id="661488"/>
    <lineage>
        <taxon>Bacteria</taxon>
        <taxon>Pseudomonadati</taxon>
        <taxon>Bacteroidota</taxon>
        <taxon>Chitinophagia</taxon>
        <taxon>Chitinophagales</taxon>
        <taxon>Chitinophagaceae</taxon>
        <taxon>Pseudobacter</taxon>
    </lineage>
</organism>
<dbReference type="PANTHER" id="PTHR30273:SF2">
    <property type="entry name" value="PROTEIN FECR"/>
    <property type="match status" value="1"/>
</dbReference>
<comment type="caution">
    <text evidence="4">The sequence shown here is derived from an EMBL/GenBank/DDBJ whole genome shotgun (WGS) entry which is preliminary data.</text>
</comment>
<sequence>MDRDNFLLLVTRVLSGNDEAGEKEMLHQMVSEQKDLSLLYEQYRRYWESGKSNAGTDVEAALARTWNRIETEEETEEIVSMPRRSRRIWWAAAAAVLVLFLAGWWLFSPQRDAGIQMVEAYNPKGVRSHIVLPDGSKVWLSADSRLRYPAVFAEGKRDIHLQGEAFFDVAPNPSRPFEVHLQSGSVRVLGTSFNIKSYDEDALVTTSVATGKVAFVGDDATVSNELTTGRKSVYNKETKKLELLNTDPLLDKGWIDGTLVFRSENLESVALTLERYFGKKIVFLDNKPRTFRFTGTFLNRSQTDILHYLSKTKPFSFTVSDSAILIGR</sequence>
<evidence type="ECO:0000256" key="1">
    <source>
        <dbReference type="SAM" id="Phobius"/>
    </source>
</evidence>
<dbReference type="AlphaFoldDB" id="A0A4Q7MVD9"/>
<accession>A0A4Q7MVD9</accession>
<dbReference type="RefSeq" id="WP_130541587.1">
    <property type="nucleotide sequence ID" value="NZ_CP042431.1"/>
</dbReference>
<dbReference type="InterPro" id="IPR012373">
    <property type="entry name" value="Ferrdict_sens_TM"/>
</dbReference>
<dbReference type="PIRSF" id="PIRSF018266">
    <property type="entry name" value="FecR"/>
    <property type="match status" value="1"/>
</dbReference>
<feature type="domain" description="Protein FecR C-terminal" evidence="3">
    <location>
        <begin position="259"/>
        <end position="326"/>
    </location>
</feature>
<dbReference type="InterPro" id="IPR032508">
    <property type="entry name" value="FecR_C"/>
</dbReference>
<dbReference type="InterPro" id="IPR006860">
    <property type="entry name" value="FecR"/>
</dbReference>
<proteinExistence type="predicted"/>